<organism evidence="4 5">
    <name type="scientific">Oryzihumus leptocrescens</name>
    <dbReference type="NCBI Taxonomy" id="297536"/>
    <lineage>
        <taxon>Bacteria</taxon>
        <taxon>Bacillati</taxon>
        <taxon>Actinomycetota</taxon>
        <taxon>Actinomycetes</taxon>
        <taxon>Micrococcales</taxon>
        <taxon>Intrasporangiaceae</taxon>
        <taxon>Oryzihumus</taxon>
    </lineage>
</organism>
<evidence type="ECO:0000256" key="2">
    <source>
        <dbReference type="SAM" id="SignalP"/>
    </source>
</evidence>
<feature type="domain" description="DUF4232" evidence="3">
    <location>
        <begin position="84"/>
        <end position="215"/>
    </location>
</feature>
<evidence type="ECO:0000259" key="3">
    <source>
        <dbReference type="Pfam" id="PF14016"/>
    </source>
</evidence>
<reference evidence="4 5" key="1">
    <citation type="submission" date="2019-06" db="EMBL/GenBank/DDBJ databases">
        <title>Sequencing the genomes of 1000 actinobacteria strains.</title>
        <authorList>
            <person name="Klenk H.-P."/>
        </authorList>
    </citation>
    <scope>NUCLEOTIDE SEQUENCE [LARGE SCALE GENOMIC DNA]</scope>
    <source>
        <strain evidence="4 5">DSM 18082</strain>
    </source>
</reference>
<feature type="region of interest" description="Disordered" evidence="1">
    <location>
        <begin position="26"/>
        <end position="80"/>
    </location>
</feature>
<feature type="signal peptide" evidence="2">
    <location>
        <begin position="1"/>
        <end position="22"/>
    </location>
</feature>
<protein>
    <submittedName>
        <fullName evidence="4">Uncharacterized protein DUF4232</fullName>
    </submittedName>
</protein>
<dbReference type="OrthoDB" id="3480105at2"/>
<dbReference type="EMBL" id="VFOQ01000001">
    <property type="protein sequence ID" value="TQL59598.1"/>
    <property type="molecule type" value="Genomic_DNA"/>
</dbReference>
<dbReference type="Proteomes" id="UP000319514">
    <property type="component" value="Unassembled WGS sequence"/>
</dbReference>
<gene>
    <name evidence="4" type="ORF">FB474_0957</name>
</gene>
<dbReference type="RefSeq" id="WP_141787599.1">
    <property type="nucleotide sequence ID" value="NZ_BAAAKX010000004.1"/>
</dbReference>
<dbReference type="PROSITE" id="PS51257">
    <property type="entry name" value="PROKAR_LIPOPROTEIN"/>
    <property type="match status" value="1"/>
</dbReference>
<name>A0A542ZGX9_9MICO</name>
<dbReference type="InterPro" id="IPR025326">
    <property type="entry name" value="DUF4232"/>
</dbReference>
<dbReference type="AlphaFoldDB" id="A0A542ZGX9"/>
<evidence type="ECO:0000256" key="1">
    <source>
        <dbReference type="SAM" id="MobiDB-lite"/>
    </source>
</evidence>
<evidence type="ECO:0000313" key="5">
    <source>
        <dbReference type="Proteomes" id="UP000319514"/>
    </source>
</evidence>
<dbReference type="Pfam" id="PF14016">
    <property type="entry name" value="DUF4232"/>
    <property type="match status" value="1"/>
</dbReference>
<keyword evidence="5" id="KW-1185">Reference proteome</keyword>
<keyword evidence="2" id="KW-0732">Signal</keyword>
<sequence length="225" mass="21645">MPTHRIVVVRGLLALTAVTALAGCGPDSATTRAAAPRASSSVPRSAAPAPSGAGASQGSASRVSASPATEAPTTAAASTAGMPCRGQALAGRLASSDGAAGHLHLVVALRNIGGMECTLDGFPTVGLVAEDGSALPVRATHDGDLAFPARTPSTVVLAPGEVASFDLGFSHVPADGQTACPAAQSLAVTAPGDSHPVPVQAAADPCDGGHLAVSPLVAGDQGSVG</sequence>
<evidence type="ECO:0000313" key="4">
    <source>
        <dbReference type="EMBL" id="TQL59598.1"/>
    </source>
</evidence>
<proteinExistence type="predicted"/>
<feature type="chain" id="PRO_5022229446" evidence="2">
    <location>
        <begin position="23"/>
        <end position="225"/>
    </location>
</feature>
<comment type="caution">
    <text evidence="4">The sequence shown here is derived from an EMBL/GenBank/DDBJ whole genome shotgun (WGS) entry which is preliminary data.</text>
</comment>
<accession>A0A542ZGX9</accession>